<feature type="compositionally biased region" description="Low complexity" evidence="1">
    <location>
        <begin position="209"/>
        <end position="224"/>
    </location>
</feature>
<name>A0A7S2XNZ2_9STRA</name>
<feature type="region of interest" description="Disordered" evidence="1">
    <location>
        <begin position="327"/>
        <end position="366"/>
    </location>
</feature>
<gene>
    <name evidence="3" type="ORF">ASEP1449_LOCUS9853</name>
</gene>
<feature type="chain" id="PRO_5030648629" evidence="2">
    <location>
        <begin position="22"/>
        <end position="482"/>
    </location>
</feature>
<dbReference type="AlphaFoldDB" id="A0A7S2XNZ2"/>
<sequence>MRLHTGTYFCYGLLFLFHALTDSAYRSYALLLGPNTASLGLPLRCRSSSTSTGTHYHHHHRFSFKSQQANIDTDTAASSSVSSSKEYFILSFDGAVANTGPNRAALAIRAAMETWPHLNDHDNALELQLPQLQNNNNNNNNNNNDSGEKSWLLNKMEALLHVMQTDPDGMTTGCDLVLLVRLLLEEQKLDEGRSVGKTGKYASQFHPKSTSSNSNSQRRTSETTGSRPLTVGEISANWSDGGYLSESCRIRYNIDGSDPLPIIKRNLLKLQEQQDCSLPICLNPGVLDAISDCCHGNIIITVGHECLIPYVAEYIEKSLQMDVDVLPSSSSLSSSSDGNMIAIVSPNNADADDDDNDNDKKKKETQTELIQRLVEGIGEVENEEDSTVFVIHSSLRTLEEAKRLFGDDSPRMRNGIGTMSVAVPVPGMDARSIQLSLLLPSWADGTSPQQQVTAQMDPWLNVVTEEEFSELLSARIIASDPS</sequence>
<accession>A0A7S2XNZ2</accession>
<evidence type="ECO:0000256" key="1">
    <source>
        <dbReference type="SAM" id="MobiDB-lite"/>
    </source>
</evidence>
<protein>
    <submittedName>
        <fullName evidence="3">Uncharacterized protein</fullName>
    </submittedName>
</protein>
<reference evidence="3" key="1">
    <citation type="submission" date="2021-01" db="EMBL/GenBank/DDBJ databases">
        <authorList>
            <person name="Corre E."/>
            <person name="Pelletier E."/>
            <person name="Niang G."/>
            <person name="Scheremetjew M."/>
            <person name="Finn R."/>
            <person name="Kale V."/>
            <person name="Holt S."/>
            <person name="Cochrane G."/>
            <person name="Meng A."/>
            <person name="Brown T."/>
            <person name="Cohen L."/>
        </authorList>
    </citation>
    <scope>NUCLEOTIDE SEQUENCE</scope>
    <source>
        <strain evidence="3">CCMP2084</strain>
    </source>
</reference>
<dbReference type="EMBL" id="HBHQ01014765">
    <property type="protein sequence ID" value="CAD9818021.1"/>
    <property type="molecule type" value="Transcribed_RNA"/>
</dbReference>
<evidence type="ECO:0000313" key="3">
    <source>
        <dbReference type="EMBL" id="CAD9818021.1"/>
    </source>
</evidence>
<organism evidence="3">
    <name type="scientific">Attheya septentrionalis</name>
    <dbReference type="NCBI Taxonomy" id="420275"/>
    <lineage>
        <taxon>Eukaryota</taxon>
        <taxon>Sar</taxon>
        <taxon>Stramenopiles</taxon>
        <taxon>Ochrophyta</taxon>
        <taxon>Bacillariophyta</taxon>
        <taxon>Coscinodiscophyceae</taxon>
        <taxon>Chaetocerotophycidae</taxon>
        <taxon>Chaetocerotales</taxon>
        <taxon>Attheyaceae</taxon>
        <taxon>Attheya</taxon>
    </lineage>
</organism>
<feature type="signal peptide" evidence="2">
    <location>
        <begin position="1"/>
        <end position="21"/>
    </location>
</feature>
<evidence type="ECO:0000256" key="2">
    <source>
        <dbReference type="SAM" id="SignalP"/>
    </source>
</evidence>
<proteinExistence type="predicted"/>
<keyword evidence="2" id="KW-0732">Signal</keyword>
<feature type="region of interest" description="Disordered" evidence="1">
    <location>
        <begin position="194"/>
        <end position="233"/>
    </location>
</feature>